<dbReference type="OrthoDB" id="4158609at2759"/>
<protein>
    <submittedName>
        <fullName evidence="2">Uncharacterized protein</fullName>
    </submittedName>
</protein>
<feature type="compositionally biased region" description="Polar residues" evidence="1">
    <location>
        <begin position="1"/>
        <end position="11"/>
    </location>
</feature>
<evidence type="ECO:0000313" key="3">
    <source>
        <dbReference type="Proteomes" id="UP000887226"/>
    </source>
</evidence>
<reference evidence="2" key="1">
    <citation type="journal article" date="2021" name="IMA Fungus">
        <title>Genomic characterization of three marine fungi, including Emericellopsis atlantica sp. nov. with signatures of a generalist lifestyle and marine biomass degradation.</title>
        <authorList>
            <person name="Hagestad O.C."/>
            <person name="Hou L."/>
            <person name="Andersen J.H."/>
            <person name="Hansen E.H."/>
            <person name="Altermark B."/>
            <person name="Li C."/>
            <person name="Kuhnert E."/>
            <person name="Cox R.J."/>
            <person name="Crous P.W."/>
            <person name="Spatafora J.W."/>
            <person name="Lail K."/>
            <person name="Amirebrahimi M."/>
            <person name="Lipzen A."/>
            <person name="Pangilinan J."/>
            <person name="Andreopoulos W."/>
            <person name="Hayes R.D."/>
            <person name="Ng V."/>
            <person name="Grigoriev I.V."/>
            <person name="Jackson S.A."/>
            <person name="Sutton T.D.S."/>
            <person name="Dobson A.D.W."/>
            <person name="Rama T."/>
        </authorList>
    </citation>
    <scope>NUCLEOTIDE SEQUENCE</scope>
    <source>
        <strain evidence="2">TRa3180A</strain>
    </source>
</reference>
<name>A0A9P7Z5T3_9HELO</name>
<dbReference type="AlphaFoldDB" id="A0A9P7Z5T3"/>
<comment type="caution">
    <text evidence="2">The sequence shown here is derived from an EMBL/GenBank/DDBJ whole genome shotgun (WGS) entry which is preliminary data.</text>
</comment>
<dbReference type="EMBL" id="MU253836">
    <property type="protein sequence ID" value="KAG9245657.1"/>
    <property type="molecule type" value="Genomic_DNA"/>
</dbReference>
<gene>
    <name evidence="2" type="ORF">BJ878DRAFT_500433</name>
</gene>
<evidence type="ECO:0000256" key="1">
    <source>
        <dbReference type="SAM" id="MobiDB-lite"/>
    </source>
</evidence>
<organism evidence="2 3">
    <name type="scientific">Calycina marina</name>
    <dbReference type="NCBI Taxonomy" id="1763456"/>
    <lineage>
        <taxon>Eukaryota</taxon>
        <taxon>Fungi</taxon>
        <taxon>Dikarya</taxon>
        <taxon>Ascomycota</taxon>
        <taxon>Pezizomycotina</taxon>
        <taxon>Leotiomycetes</taxon>
        <taxon>Helotiales</taxon>
        <taxon>Pezizellaceae</taxon>
        <taxon>Calycina</taxon>
    </lineage>
</organism>
<feature type="compositionally biased region" description="Low complexity" evidence="1">
    <location>
        <begin position="16"/>
        <end position="49"/>
    </location>
</feature>
<accession>A0A9P7Z5T3</accession>
<feature type="region of interest" description="Disordered" evidence="1">
    <location>
        <begin position="1"/>
        <end position="89"/>
    </location>
</feature>
<proteinExistence type="predicted"/>
<keyword evidence="3" id="KW-1185">Reference proteome</keyword>
<evidence type="ECO:0000313" key="2">
    <source>
        <dbReference type="EMBL" id="KAG9245657.1"/>
    </source>
</evidence>
<feature type="compositionally biased region" description="Polar residues" evidence="1">
    <location>
        <begin position="58"/>
        <end position="68"/>
    </location>
</feature>
<sequence length="89" mass="9040">MSQNGQTSAVSGGTGATNTPANTVGNVAGSASGSSGSRKSSQSSSKFSGLMDQKRNSTDATARRQSFADQAPKSGFVGNMWNNLIKGHK</sequence>
<dbReference type="Proteomes" id="UP000887226">
    <property type="component" value="Unassembled WGS sequence"/>
</dbReference>